<evidence type="ECO:0008006" key="4">
    <source>
        <dbReference type="Google" id="ProtNLM"/>
    </source>
</evidence>
<dbReference type="InterPro" id="IPR029062">
    <property type="entry name" value="Class_I_gatase-like"/>
</dbReference>
<proteinExistence type="predicted"/>
<dbReference type="AlphaFoldDB" id="A0A7Z0DN33"/>
<dbReference type="PANTHER" id="PTHR36848:SF2">
    <property type="entry name" value="SECRETED PROTEIN"/>
    <property type="match status" value="1"/>
</dbReference>
<name>A0A7Z0DN33_9ACTN</name>
<dbReference type="InterPro" id="IPR053161">
    <property type="entry name" value="Ulvan_degrading_GH"/>
</dbReference>
<evidence type="ECO:0000256" key="1">
    <source>
        <dbReference type="SAM" id="SignalP"/>
    </source>
</evidence>
<accession>A0A7Z0DN33</accession>
<sequence length="790" mass="86421">MRTPRLTVVGRSLAGLAAAALLVGGLQPAYAEKSGGGTPAWDDRTGRLDPAAFADPPTTSRPHAFWFWNGELTEAELDRQLDEMQAGGVEEFFIHPRQGLGGEFGKSENDYYLSTDYFDKVEHVVEQAADRGMKAWLYDDLNWPSGFAGGRTVRGGEVDGRTVEPDPRYVPWYLTPVATDVASGATYDEPVAAEDRPGPVDDELVAAVAYRKSASGSCRTNGEARGVALDGASARELTPEGGRLTWTAPEGDWCVLQLVQRPLLDYNPDLEPEELYVDMLNPDVTEKFIDVTHEVYADRVGEHFGDTIPGIFNDEPGFYNNFPDGRGGADSRGSVAWTPGFRDYLEDNAGYDLTRDLAALWYDTGAATTKARVDYHDALSDRYNEAHTVPLARWAEEHDIALISNPLVEEDLGSHRLIQGGSWFEMQRDYHLPGMDLISGLDTSAITPKLNSSVAHLFQRERNLSESFGAFGWDLTVEEMRRTVAWQASGGVDLIDNHAFYYSTDGDRAHESPPSEFFQNLFWPRFSEYADYVGRLTEPARGATPVNPVGVLYPSSSVMASGTPWEVRGFAGNGSSLGPVDASWKATSNALLQAQLDFDYLDELALAGDEDLGVDLEVNDGDVVLGDQRWQTLVMPRADVLSLEALATIERVVRTGGTVVAVDGLPTREAEGRDAKLRIRLQALFGTDPASPSESRKSHGGGLAVFLPDRSGLAEVVRERVTPGVTMRPATSALRVRQVRRGGDQAFLVVNTGDDEVRTTADFDATGVPELWDLDTGERRVAPVHQRKGP</sequence>
<reference evidence="2 3" key="1">
    <citation type="submission" date="2020-07" db="EMBL/GenBank/DDBJ databases">
        <title>Sequencing the genomes of 1000 actinobacteria strains.</title>
        <authorList>
            <person name="Klenk H.-P."/>
        </authorList>
    </citation>
    <scope>NUCLEOTIDE SEQUENCE [LARGE SCALE GENOMIC DNA]</scope>
    <source>
        <strain evidence="2 3">DSM 26487</strain>
    </source>
</reference>
<gene>
    <name evidence="2" type="ORF">BJ988_003181</name>
</gene>
<dbReference type="Gene3D" id="3.40.50.880">
    <property type="match status" value="1"/>
</dbReference>
<feature type="chain" id="PRO_5030637502" description="Alpha-L-rhamnosidase-like protein" evidence="1">
    <location>
        <begin position="32"/>
        <end position="790"/>
    </location>
</feature>
<keyword evidence="3" id="KW-1185">Reference proteome</keyword>
<dbReference type="PANTHER" id="PTHR36848">
    <property type="entry name" value="DNA-BINDING PROTEIN (PUTATIVE SECRETED PROTEIN)-RELATED"/>
    <property type="match status" value="1"/>
</dbReference>
<organism evidence="2 3">
    <name type="scientific">Nocardioides panzhihuensis</name>
    <dbReference type="NCBI Taxonomy" id="860243"/>
    <lineage>
        <taxon>Bacteria</taxon>
        <taxon>Bacillati</taxon>
        <taxon>Actinomycetota</taxon>
        <taxon>Actinomycetes</taxon>
        <taxon>Propionibacteriales</taxon>
        <taxon>Nocardioidaceae</taxon>
        <taxon>Nocardioides</taxon>
    </lineage>
</organism>
<dbReference type="Proteomes" id="UP000564496">
    <property type="component" value="Unassembled WGS sequence"/>
</dbReference>
<feature type="signal peptide" evidence="1">
    <location>
        <begin position="1"/>
        <end position="31"/>
    </location>
</feature>
<evidence type="ECO:0000313" key="3">
    <source>
        <dbReference type="Proteomes" id="UP000564496"/>
    </source>
</evidence>
<comment type="caution">
    <text evidence="2">The sequence shown here is derived from an EMBL/GenBank/DDBJ whole genome shotgun (WGS) entry which is preliminary data.</text>
</comment>
<evidence type="ECO:0000313" key="2">
    <source>
        <dbReference type="EMBL" id="NYI78533.1"/>
    </source>
</evidence>
<dbReference type="RefSeq" id="WP_179658845.1">
    <property type="nucleotide sequence ID" value="NZ_JACBZR010000001.1"/>
</dbReference>
<protein>
    <recommendedName>
        <fullName evidence="4">Alpha-L-rhamnosidase-like protein</fullName>
    </recommendedName>
</protein>
<dbReference type="EMBL" id="JACBZR010000001">
    <property type="protein sequence ID" value="NYI78533.1"/>
    <property type="molecule type" value="Genomic_DNA"/>
</dbReference>
<keyword evidence="1" id="KW-0732">Signal</keyword>